<gene>
    <name evidence="2" type="ORF">DRV85_03215</name>
</gene>
<sequence>MSTHTIRALSAGYNLSEPARAGRFAQPDGRPRCDSSLSRGIEAASLLPDGSIDVRKHTVPDHPLFLEAAGAIARGTLLRTTAGPVAVEDLMPGDALCCAGGRSEQVLWIGSTLVAGGAQPTPSLTRVMPEAFGLGRPAADVLAGPAARILHARPELMPLTGAAEVLTPLADFRDGETVIQVTPPSSVRVYHILLARHCAFDAGGLAVESFHPGLRTADILDPSLRARFLSLFPHLTSFAGFGALAWPRVSGETLARLTAA</sequence>
<dbReference type="RefSeq" id="WP_113287996.1">
    <property type="nucleotide sequence ID" value="NZ_QNTQ01000002.1"/>
</dbReference>
<name>A0A365UDD1_9RHOB</name>
<evidence type="ECO:0000313" key="2">
    <source>
        <dbReference type="EMBL" id="RBI87148.1"/>
    </source>
</evidence>
<keyword evidence="3" id="KW-1185">Reference proteome</keyword>
<protein>
    <submittedName>
        <fullName evidence="2">Type I secretion protein</fullName>
    </submittedName>
</protein>
<dbReference type="EMBL" id="QNTQ01000002">
    <property type="protein sequence ID" value="RBI87148.1"/>
    <property type="molecule type" value="Genomic_DNA"/>
</dbReference>
<proteinExistence type="predicted"/>
<reference evidence="2 3" key="1">
    <citation type="submission" date="2018-07" db="EMBL/GenBank/DDBJ databases">
        <title>Rhodosalinus sp. strain E84T genomic sequence and assembly.</title>
        <authorList>
            <person name="Liu Z.-W."/>
            <person name="Lu D.-C."/>
        </authorList>
    </citation>
    <scope>NUCLEOTIDE SEQUENCE [LARGE SCALE GENOMIC DNA]</scope>
    <source>
        <strain evidence="2 3">E84</strain>
    </source>
</reference>
<evidence type="ECO:0000259" key="1">
    <source>
        <dbReference type="Pfam" id="PF13403"/>
    </source>
</evidence>
<dbReference type="Pfam" id="PF13403">
    <property type="entry name" value="Hint_2"/>
    <property type="match status" value="1"/>
</dbReference>
<dbReference type="InterPro" id="IPR028992">
    <property type="entry name" value="Hedgehog/Intein_dom"/>
</dbReference>
<comment type="caution">
    <text evidence="2">The sequence shown here is derived from an EMBL/GenBank/DDBJ whole genome shotgun (WGS) entry which is preliminary data.</text>
</comment>
<dbReference type="AlphaFoldDB" id="A0A365UDD1"/>
<dbReference type="Proteomes" id="UP000253370">
    <property type="component" value="Unassembled WGS sequence"/>
</dbReference>
<evidence type="ECO:0000313" key="3">
    <source>
        <dbReference type="Proteomes" id="UP000253370"/>
    </source>
</evidence>
<organism evidence="2 3">
    <name type="scientific">Rhodosalinus halophilus</name>
    <dbReference type="NCBI Taxonomy" id="2259333"/>
    <lineage>
        <taxon>Bacteria</taxon>
        <taxon>Pseudomonadati</taxon>
        <taxon>Pseudomonadota</taxon>
        <taxon>Alphaproteobacteria</taxon>
        <taxon>Rhodobacterales</taxon>
        <taxon>Paracoccaceae</taxon>
        <taxon>Rhodosalinus</taxon>
    </lineage>
</organism>
<feature type="domain" description="Hedgehog/Intein (Hint)" evidence="1">
    <location>
        <begin position="73"/>
        <end position="213"/>
    </location>
</feature>
<dbReference type="OrthoDB" id="6305173at2"/>
<accession>A0A365UDD1</accession>